<dbReference type="EMBL" id="FTNO01000001">
    <property type="protein sequence ID" value="SIR26588.1"/>
    <property type="molecule type" value="Genomic_DNA"/>
</dbReference>
<sequence length="315" mass="34811">MTSTRARRPFEESPEEPELSRLRYAKNDADFESEGTCCAGWLYTPEGETKPPVILMAPGFGAERTFGLPEIAKRFVARGFAVFLFDYRNFGDSDGEPRNLVNSSRHVADWEAAIDHVRGLDAIDRRKIALWGTSYSGGHVIEAAADDHRISAVVAQTPFLDGRAVTRSAEIKKSLSGTISGVRDLVRKYTFRSPRTVPVVGGPDEFAVINAPGAKAGYMDLVPDPPVWDNEVPARVFLDIPRYRPISVVSDVPCPLFLLAGRDDEVVSASSVQEAAEKADATYIELPIGHFDVYDSALEEVLGYEMAFFDQHLRR</sequence>
<gene>
    <name evidence="3" type="ORF">SAMN05421858_2044</name>
</gene>
<evidence type="ECO:0000313" key="4">
    <source>
        <dbReference type="Proteomes" id="UP000186914"/>
    </source>
</evidence>
<dbReference type="Pfam" id="PF02129">
    <property type="entry name" value="Peptidase_S15"/>
    <property type="match status" value="1"/>
</dbReference>
<keyword evidence="4" id="KW-1185">Reference proteome</keyword>
<dbReference type="Proteomes" id="UP000186914">
    <property type="component" value="Unassembled WGS sequence"/>
</dbReference>
<keyword evidence="1 3" id="KW-0378">Hydrolase</keyword>
<dbReference type="Gene3D" id="3.40.50.1820">
    <property type="entry name" value="alpha/beta hydrolase"/>
    <property type="match status" value="1"/>
</dbReference>
<dbReference type="PANTHER" id="PTHR22946">
    <property type="entry name" value="DIENELACTONE HYDROLASE DOMAIN-CONTAINING PROTEIN-RELATED"/>
    <property type="match status" value="1"/>
</dbReference>
<organism evidence="3 4">
    <name type="scientific">Haladaptatus litoreus</name>
    <dbReference type="NCBI Taxonomy" id="553468"/>
    <lineage>
        <taxon>Archaea</taxon>
        <taxon>Methanobacteriati</taxon>
        <taxon>Methanobacteriota</taxon>
        <taxon>Stenosarchaea group</taxon>
        <taxon>Halobacteria</taxon>
        <taxon>Halobacteriales</taxon>
        <taxon>Haladaptataceae</taxon>
        <taxon>Haladaptatus</taxon>
    </lineage>
</organism>
<reference evidence="4" key="1">
    <citation type="submission" date="2017-01" db="EMBL/GenBank/DDBJ databases">
        <authorList>
            <person name="Varghese N."/>
            <person name="Submissions S."/>
        </authorList>
    </citation>
    <scope>NUCLEOTIDE SEQUENCE [LARGE SCALE GENOMIC DNA]</scope>
    <source>
        <strain evidence="4">CGMCC 1.7737</strain>
    </source>
</reference>
<feature type="domain" description="Xaa-Pro dipeptidyl-peptidase-like" evidence="2">
    <location>
        <begin position="42"/>
        <end position="166"/>
    </location>
</feature>
<dbReference type="PANTHER" id="PTHR22946:SF9">
    <property type="entry name" value="POLYKETIDE TRANSFERASE AF380"/>
    <property type="match status" value="1"/>
</dbReference>
<dbReference type="RefSeq" id="WP_076429954.1">
    <property type="nucleotide sequence ID" value="NZ_FTNO01000001.1"/>
</dbReference>
<dbReference type="SUPFAM" id="SSF53474">
    <property type="entry name" value="alpha/beta-Hydrolases"/>
    <property type="match status" value="1"/>
</dbReference>
<name>A0A1N6ZIE1_9EURY</name>
<dbReference type="InterPro" id="IPR000383">
    <property type="entry name" value="Xaa-Pro-like_dom"/>
</dbReference>
<dbReference type="GO" id="GO:0016788">
    <property type="term" value="F:hydrolase activity, acting on ester bonds"/>
    <property type="evidence" value="ECO:0007669"/>
    <property type="project" value="UniProtKB-ARBA"/>
</dbReference>
<dbReference type="OrthoDB" id="11256at2157"/>
<accession>A0A1N6ZIE1</accession>
<evidence type="ECO:0000313" key="3">
    <source>
        <dbReference type="EMBL" id="SIR26588.1"/>
    </source>
</evidence>
<evidence type="ECO:0000259" key="2">
    <source>
        <dbReference type="Pfam" id="PF02129"/>
    </source>
</evidence>
<evidence type="ECO:0000256" key="1">
    <source>
        <dbReference type="ARBA" id="ARBA00022801"/>
    </source>
</evidence>
<dbReference type="InterPro" id="IPR050261">
    <property type="entry name" value="FrsA_esterase"/>
</dbReference>
<protein>
    <submittedName>
        <fullName evidence="3">Lysophospholipase, alpha-beta hydrolase superfamily</fullName>
    </submittedName>
</protein>
<dbReference type="InterPro" id="IPR029058">
    <property type="entry name" value="AB_hydrolase_fold"/>
</dbReference>
<dbReference type="AlphaFoldDB" id="A0A1N6ZIE1"/>
<proteinExistence type="predicted"/>